<dbReference type="Gene3D" id="3.40.50.1580">
    <property type="entry name" value="Nucleoside phosphorylase domain"/>
    <property type="match status" value="1"/>
</dbReference>
<dbReference type="RefSeq" id="WP_382361595.1">
    <property type="nucleotide sequence ID" value="NZ_JBHLWV010000012.1"/>
</dbReference>
<name>A0ABV6H5N9_9ACTN</name>
<dbReference type="SUPFAM" id="SSF53167">
    <property type="entry name" value="Purine and uridine phosphorylases"/>
    <property type="match status" value="1"/>
</dbReference>
<reference evidence="2 3" key="1">
    <citation type="submission" date="2024-09" db="EMBL/GenBank/DDBJ databases">
        <authorList>
            <person name="Sun Q."/>
            <person name="Mori K."/>
        </authorList>
    </citation>
    <scope>NUCLEOTIDE SEQUENCE [LARGE SCALE GENOMIC DNA]</scope>
    <source>
        <strain evidence="2 3">CCM 7957</strain>
    </source>
</reference>
<accession>A0ABV6H5N9</accession>
<organism evidence="2 3">
    <name type="scientific">Gordonia phosphorivorans</name>
    <dbReference type="NCBI Taxonomy" id="1056982"/>
    <lineage>
        <taxon>Bacteria</taxon>
        <taxon>Bacillati</taxon>
        <taxon>Actinomycetota</taxon>
        <taxon>Actinomycetes</taxon>
        <taxon>Mycobacteriales</taxon>
        <taxon>Gordoniaceae</taxon>
        <taxon>Gordonia</taxon>
    </lineage>
</organism>
<dbReference type="PANTHER" id="PTHR46832:SF1">
    <property type="entry name" value="5'-METHYLTHIOADENOSINE_S-ADENOSYLHOMOCYSTEINE NUCLEOSIDASE"/>
    <property type="match status" value="1"/>
</dbReference>
<dbReference type="EMBL" id="JBHLWV010000012">
    <property type="protein sequence ID" value="MFC0314130.1"/>
    <property type="molecule type" value="Genomic_DNA"/>
</dbReference>
<comment type="caution">
    <text evidence="2">The sequence shown here is derived from an EMBL/GenBank/DDBJ whole genome shotgun (WGS) entry which is preliminary data.</text>
</comment>
<sequence length="205" mass="21672">MIESGPSTAPDDVLVVSATRAEAAHVPAGAQVLITGLGKVRSATALARHLALHPGRYVRVVNIGTAGALHPHHGGLYVPSRVVEHDLSAAELSALGYPVTDTWDIPDGDGTVLATGDTFVADEEQRDRLAQRADLVDMEAAALVHVCREFAVPIRLVKVVSDYADDSAMDWPSAIDAAARELGRWLVQTGWGQSSSPRVRSSTAP</sequence>
<proteinExistence type="predicted"/>
<evidence type="ECO:0000313" key="2">
    <source>
        <dbReference type="EMBL" id="MFC0314130.1"/>
    </source>
</evidence>
<keyword evidence="3" id="KW-1185">Reference proteome</keyword>
<gene>
    <name evidence="2" type="ORF">ACFFJD_04585</name>
</gene>
<dbReference type="NCBIfam" id="NF004168">
    <property type="entry name" value="PRK05634.1"/>
    <property type="match status" value="1"/>
</dbReference>
<dbReference type="Pfam" id="PF01048">
    <property type="entry name" value="PNP_UDP_1"/>
    <property type="match status" value="1"/>
</dbReference>
<dbReference type="InterPro" id="IPR000845">
    <property type="entry name" value="Nucleoside_phosphorylase_d"/>
</dbReference>
<evidence type="ECO:0000259" key="1">
    <source>
        <dbReference type="Pfam" id="PF01048"/>
    </source>
</evidence>
<feature type="domain" description="Nucleoside phosphorylase" evidence="1">
    <location>
        <begin position="112"/>
        <end position="169"/>
    </location>
</feature>
<protein>
    <submittedName>
        <fullName evidence="2">Nucleosidase</fullName>
    </submittedName>
</protein>
<dbReference type="Proteomes" id="UP001589783">
    <property type="component" value="Unassembled WGS sequence"/>
</dbReference>
<dbReference type="PANTHER" id="PTHR46832">
    <property type="entry name" value="5'-METHYLTHIOADENOSINE/S-ADENOSYLHOMOCYSTEINE NUCLEOSIDASE"/>
    <property type="match status" value="1"/>
</dbReference>
<dbReference type="InterPro" id="IPR035994">
    <property type="entry name" value="Nucleoside_phosphorylase_sf"/>
</dbReference>
<evidence type="ECO:0000313" key="3">
    <source>
        <dbReference type="Proteomes" id="UP001589783"/>
    </source>
</evidence>